<dbReference type="GeneID" id="87824089"/>
<keyword evidence="2" id="KW-1185">Reference proteome</keyword>
<gene>
    <name evidence="1" type="ORF">N657DRAFT_428075</name>
</gene>
<sequence>MTLAFIVAESRTRPACRSTTSVAHTPLQFIYRSVMLVDLERPVPSRCRRTVQVSRTIACYIFRTSSHIWLTENHSFQ</sequence>
<evidence type="ECO:0000313" key="2">
    <source>
        <dbReference type="Proteomes" id="UP001302602"/>
    </source>
</evidence>
<organism evidence="1 2">
    <name type="scientific">Parathielavia appendiculata</name>
    <dbReference type="NCBI Taxonomy" id="2587402"/>
    <lineage>
        <taxon>Eukaryota</taxon>
        <taxon>Fungi</taxon>
        <taxon>Dikarya</taxon>
        <taxon>Ascomycota</taxon>
        <taxon>Pezizomycotina</taxon>
        <taxon>Sordariomycetes</taxon>
        <taxon>Sordariomycetidae</taxon>
        <taxon>Sordariales</taxon>
        <taxon>Chaetomiaceae</taxon>
        <taxon>Parathielavia</taxon>
    </lineage>
</organism>
<protein>
    <submittedName>
        <fullName evidence="1">Uncharacterized protein</fullName>
    </submittedName>
</protein>
<reference evidence="1" key="1">
    <citation type="journal article" date="2023" name="Mol. Phylogenet. Evol.">
        <title>Genome-scale phylogeny and comparative genomics of the fungal order Sordariales.</title>
        <authorList>
            <person name="Hensen N."/>
            <person name="Bonometti L."/>
            <person name="Westerberg I."/>
            <person name="Brannstrom I.O."/>
            <person name="Guillou S."/>
            <person name="Cros-Aarteil S."/>
            <person name="Calhoun S."/>
            <person name="Haridas S."/>
            <person name="Kuo A."/>
            <person name="Mondo S."/>
            <person name="Pangilinan J."/>
            <person name="Riley R."/>
            <person name="LaButti K."/>
            <person name="Andreopoulos B."/>
            <person name="Lipzen A."/>
            <person name="Chen C."/>
            <person name="Yan M."/>
            <person name="Daum C."/>
            <person name="Ng V."/>
            <person name="Clum A."/>
            <person name="Steindorff A."/>
            <person name="Ohm R.A."/>
            <person name="Martin F."/>
            <person name="Silar P."/>
            <person name="Natvig D.O."/>
            <person name="Lalanne C."/>
            <person name="Gautier V."/>
            <person name="Ament-Velasquez S.L."/>
            <person name="Kruys A."/>
            <person name="Hutchinson M.I."/>
            <person name="Powell A.J."/>
            <person name="Barry K."/>
            <person name="Miller A.N."/>
            <person name="Grigoriev I.V."/>
            <person name="Debuchy R."/>
            <person name="Gladieux P."/>
            <person name="Hiltunen Thoren M."/>
            <person name="Johannesson H."/>
        </authorList>
    </citation>
    <scope>NUCLEOTIDE SEQUENCE</scope>
    <source>
        <strain evidence="1">CBS 731.68</strain>
    </source>
</reference>
<dbReference type="RefSeq" id="XP_062647565.1">
    <property type="nucleotide sequence ID" value="XM_062787319.1"/>
</dbReference>
<dbReference type="AlphaFoldDB" id="A0AAN6U080"/>
<accession>A0AAN6U080</accession>
<comment type="caution">
    <text evidence="1">The sequence shown here is derived from an EMBL/GenBank/DDBJ whole genome shotgun (WGS) entry which is preliminary data.</text>
</comment>
<reference evidence="1" key="2">
    <citation type="submission" date="2023-05" db="EMBL/GenBank/DDBJ databases">
        <authorList>
            <consortium name="Lawrence Berkeley National Laboratory"/>
            <person name="Steindorff A."/>
            <person name="Hensen N."/>
            <person name="Bonometti L."/>
            <person name="Westerberg I."/>
            <person name="Brannstrom I.O."/>
            <person name="Guillou S."/>
            <person name="Cros-Aarteil S."/>
            <person name="Calhoun S."/>
            <person name="Haridas S."/>
            <person name="Kuo A."/>
            <person name="Mondo S."/>
            <person name="Pangilinan J."/>
            <person name="Riley R."/>
            <person name="Labutti K."/>
            <person name="Andreopoulos B."/>
            <person name="Lipzen A."/>
            <person name="Chen C."/>
            <person name="Yanf M."/>
            <person name="Daum C."/>
            <person name="Ng V."/>
            <person name="Clum A."/>
            <person name="Ohm R."/>
            <person name="Martin F."/>
            <person name="Silar P."/>
            <person name="Natvig D."/>
            <person name="Lalanne C."/>
            <person name="Gautier V."/>
            <person name="Ament-Velasquez S.L."/>
            <person name="Kruys A."/>
            <person name="Hutchinson M.I."/>
            <person name="Powell A.J."/>
            <person name="Barry K."/>
            <person name="Miller A.N."/>
            <person name="Grigoriev I.V."/>
            <person name="Debuchy R."/>
            <person name="Gladieux P."/>
            <person name="Thoren M.H."/>
            <person name="Johannesson H."/>
        </authorList>
    </citation>
    <scope>NUCLEOTIDE SEQUENCE</scope>
    <source>
        <strain evidence="1">CBS 731.68</strain>
    </source>
</reference>
<proteinExistence type="predicted"/>
<name>A0AAN6U080_9PEZI</name>
<dbReference type="EMBL" id="MU853228">
    <property type="protein sequence ID" value="KAK4123794.1"/>
    <property type="molecule type" value="Genomic_DNA"/>
</dbReference>
<evidence type="ECO:0000313" key="1">
    <source>
        <dbReference type="EMBL" id="KAK4123794.1"/>
    </source>
</evidence>
<dbReference type="Proteomes" id="UP001302602">
    <property type="component" value="Unassembled WGS sequence"/>
</dbReference>